<dbReference type="AlphaFoldDB" id="A0AA39KN64"/>
<accession>A0AA39KN64</accession>
<name>A0AA39KN64_MICHY</name>
<proteinExistence type="predicted"/>
<dbReference type="PANTHER" id="PTHR10773">
    <property type="entry name" value="DNA-DIRECTED RNA POLYMERASES I, II, AND III SUBUNIT RPABC2"/>
    <property type="match status" value="1"/>
</dbReference>
<protein>
    <submittedName>
        <fullName evidence="1">Uncharacterized protein</fullName>
    </submittedName>
</protein>
<gene>
    <name evidence="1" type="ORF">PV327_001581</name>
</gene>
<dbReference type="PANTHER" id="PTHR10773:SF19">
    <property type="match status" value="1"/>
</dbReference>
<keyword evidence="2" id="KW-1185">Reference proteome</keyword>
<evidence type="ECO:0000313" key="2">
    <source>
        <dbReference type="Proteomes" id="UP001168972"/>
    </source>
</evidence>
<comment type="caution">
    <text evidence="1">The sequence shown here is derived from an EMBL/GenBank/DDBJ whole genome shotgun (WGS) entry which is preliminary data.</text>
</comment>
<sequence>MATDSVAWAADALQMLSKESTSQPEYIVSDHVAIPNVQEETYDEHKPHVLPLENNNLDTALINNDNLQNSENVNNEITTFKVKKRAKHQDQWKCNIRKKARASGQEYLSSKNTLMRAKHLKETCKHTCKYLCSRRFNEEERQNILQAFWDEDVDYNRKRQFVVSCIEQEPVQRQRSRNGARAGRREVTYIYSLVLNGSRTRVCKKFFLNTLDISQKFVDLALQKTTSSGIVKGDCRKGHIPGNKIPEEIRDRIRQHIMKFQTLESDYAKEKSSKRYLPSDLSIMKMYQMYTDECVAANISPAQTGKQWLYREIFTTEFNLSFKKRSIK</sequence>
<evidence type="ECO:0000313" key="1">
    <source>
        <dbReference type="EMBL" id="KAK0167708.1"/>
    </source>
</evidence>
<reference evidence="1" key="1">
    <citation type="journal article" date="2023" name="bioRxiv">
        <title>Scaffold-level genome assemblies of two parasitoid biocontrol wasps reveal the parthenogenesis mechanism and an associated novel virus.</title>
        <authorList>
            <person name="Inwood S."/>
            <person name="Skelly J."/>
            <person name="Guhlin J."/>
            <person name="Harrop T."/>
            <person name="Goldson S."/>
            <person name="Dearden P."/>
        </authorList>
    </citation>
    <scope>NUCLEOTIDE SEQUENCE</scope>
    <source>
        <strain evidence="1">Lincoln</strain>
        <tissue evidence="1">Whole body</tissue>
    </source>
</reference>
<dbReference type="Proteomes" id="UP001168972">
    <property type="component" value="Unassembled WGS sequence"/>
</dbReference>
<dbReference type="EMBL" id="JAQQBR010001831">
    <property type="protein sequence ID" value="KAK0167708.1"/>
    <property type="molecule type" value="Genomic_DNA"/>
</dbReference>
<reference evidence="1" key="2">
    <citation type="submission" date="2023-03" db="EMBL/GenBank/DDBJ databases">
        <authorList>
            <person name="Inwood S.N."/>
            <person name="Skelly J.G."/>
            <person name="Guhlin J."/>
            <person name="Harrop T.W.R."/>
            <person name="Goldson S.G."/>
            <person name="Dearden P.K."/>
        </authorList>
    </citation>
    <scope>NUCLEOTIDE SEQUENCE</scope>
    <source>
        <strain evidence="1">Lincoln</strain>
        <tissue evidence="1">Whole body</tissue>
    </source>
</reference>
<organism evidence="1 2">
    <name type="scientific">Microctonus hyperodae</name>
    <name type="common">Parasitoid wasp</name>
    <dbReference type="NCBI Taxonomy" id="165561"/>
    <lineage>
        <taxon>Eukaryota</taxon>
        <taxon>Metazoa</taxon>
        <taxon>Ecdysozoa</taxon>
        <taxon>Arthropoda</taxon>
        <taxon>Hexapoda</taxon>
        <taxon>Insecta</taxon>
        <taxon>Pterygota</taxon>
        <taxon>Neoptera</taxon>
        <taxon>Endopterygota</taxon>
        <taxon>Hymenoptera</taxon>
        <taxon>Apocrita</taxon>
        <taxon>Ichneumonoidea</taxon>
        <taxon>Braconidae</taxon>
        <taxon>Euphorinae</taxon>
        <taxon>Microctonus</taxon>
    </lineage>
</organism>